<name>A0ABS4AXW0_9PROT</name>
<feature type="transmembrane region" description="Helical" evidence="1">
    <location>
        <begin position="300"/>
        <end position="320"/>
    </location>
</feature>
<protein>
    <submittedName>
        <fullName evidence="2">Uncharacterized protein</fullName>
    </submittedName>
</protein>
<feature type="transmembrane region" description="Helical" evidence="1">
    <location>
        <begin position="171"/>
        <end position="198"/>
    </location>
</feature>
<feature type="transmembrane region" description="Helical" evidence="1">
    <location>
        <begin position="268"/>
        <end position="288"/>
    </location>
</feature>
<accession>A0ABS4AXW0</accession>
<dbReference type="RefSeq" id="WP_209353617.1">
    <property type="nucleotide sequence ID" value="NZ_JAGIYZ010000024.1"/>
</dbReference>
<organism evidence="2 3">
    <name type="scientific">Roseomonas nitratireducens</name>
    <dbReference type="NCBI Taxonomy" id="2820810"/>
    <lineage>
        <taxon>Bacteria</taxon>
        <taxon>Pseudomonadati</taxon>
        <taxon>Pseudomonadota</taxon>
        <taxon>Alphaproteobacteria</taxon>
        <taxon>Acetobacterales</taxon>
        <taxon>Roseomonadaceae</taxon>
        <taxon>Roseomonas</taxon>
    </lineage>
</organism>
<evidence type="ECO:0000256" key="1">
    <source>
        <dbReference type="SAM" id="Phobius"/>
    </source>
</evidence>
<keyword evidence="3" id="KW-1185">Reference proteome</keyword>
<evidence type="ECO:0000313" key="2">
    <source>
        <dbReference type="EMBL" id="MBP0466216.1"/>
    </source>
</evidence>
<keyword evidence="1" id="KW-0472">Membrane</keyword>
<sequence>MDGVIARGVPVHRQYVVPVALFILVCMSCVPLFVAPVPPLVDYPNHLARLWLIAGGAAEPPLNAFYVVDWARASTNIGVDLLALVLAPTIGVEAVGRLAVAFALLMPIAGALALGRIVAGAWHLGLLPIPVLAWNINFAAGFLNQQIAIGAALLTAAALAATQPRLLVRTVVVTVAGAAIFVIHLAGAAALAGLAGALAFGERYPTCRLSWLRALRRACLGAAPIVLAVAALMHIAESPPGVAGEGTTNFVFWTWQAKAKVLVPLLPFLVYAVAEGVALALVLVLLATAMARAGRLVQHAGLALLAGVLIVAAVILPSSIGDTTQIEFRCAWLSLICLLAALRPGPWPMSRAIAGAAAMLVAVGTAKAVWKADIWRRGAAEIAAVDRAVSRLPVGSILLPVSAGAEGNKDRPRGMRLAIDWPLHMHLGHRAVNLRGAFVPGLFSTAGKQPVRVLEPWRAWSVAFDQPPSVTELRAARDGRDWRGVFTHLLLLDADGVPTNALPEGLEALADEGFARLYRVIAPLELRPIR</sequence>
<dbReference type="EMBL" id="JAGIYZ010000024">
    <property type="protein sequence ID" value="MBP0466216.1"/>
    <property type="molecule type" value="Genomic_DNA"/>
</dbReference>
<reference evidence="2 3" key="1">
    <citation type="submission" date="2021-03" db="EMBL/GenBank/DDBJ databases">
        <authorList>
            <person name="So Y."/>
        </authorList>
    </citation>
    <scope>NUCLEOTIDE SEQUENCE [LARGE SCALE GENOMIC DNA]</scope>
    <source>
        <strain evidence="2 3">PWR1</strain>
    </source>
</reference>
<feature type="transmembrane region" description="Helical" evidence="1">
    <location>
        <begin position="15"/>
        <end position="34"/>
    </location>
</feature>
<keyword evidence="1" id="KW-0812">Transmembrane</keyword>
<keyword evidence="1" id="KW-1133">Transmembrane helix</keyword>
<feature type="transmembrane region" description="Helical" evidence="1">
    <location>
        <begin position="218"/>
        <end position="236"/>
    </location>
</feature>
<feature type="transmembrane region" description="Helical" evidence="1">
    <location>
        <begin position="131"/>
        <end position="159"/>
    </location>
</feature>
<gene>
    <name evidence="2" type="ORF">J5Y09_19980</name>
</gene>
<dbReference type="Proteomes" id="UP000680815">
    <property type="component" value="Unassembled WGS sequence"/>
</dbReference>
<proteinExistence type="predicted"/>
<evidence type="ECO:0000313" key="3">
    <source>
        <dbReference type="Proteomes" id="UP000680815"/>
    </source>
</evidence>
<comment type="caution">
    <text evidence="2">The sequence shown here is derived from an EMBL/GenBank/DDBJ whole genome shotgun (WGS) entry which is preliminary data.</text>
</comment>